<dbReference type="Pfam" id="PF02826">
    <property type="entry name" value="2-Hacid_dh_C"/>
    <property type="match status" value="2"/>
</dbReference>
<gene>
    <name evidence="4" type="ORF">TCE0_039r12762</name>
</gene>
<reference evidence="5" key="1">
    <citation type="journal article" date="2015" name="Genome Announc.">
        <title>Draft genome sequence of Talaromyces cellulolyticus strain Y-94, a source of lignocellulosic biomass-degrading enzymes.</title>
        <authorList>
            <person name="Fujii T."/>
            <person name="Koike H."/>
            <person name="Sawayama S."/>
            <person name="Yano S."/>
            <person name="Inoue H."/>
        </authorList>
    </citation>
    <scope>NUCLEOTIDE SEQUENCE [LARGE SCALE GENOMIC DNA]</scope>
    <source>
        <strain evidence="5">Y-94</strain>
    </source>
</reference>
<proteinExistence type="predicted"/>
<dbReference type="PANTHER" id="PTHR43333">
    <property type="entry name" value="2-HACID_DH_C DOMAIN-CONTAINING PROTEIN"/>
    <property type="match status" value="1"/>
</dbReference>
<evidence type="ECO:0000256" key="2">
    <source>
        <dbReference type="ARBA" id="ARBA00023027"/>
    </source>
</evidence>
<dbReference type="Proteomes" id="UP000053095">
    <property type="component" value="Unassembled WGS sequence"/>
</dbReference>
<evidence type="ECO:0000313" key="5">
    <source>
        <dbReference type="Proteomes" id="UP000053095"/>
    </source>
</evidence>
<feature type="domain" description="D-isomer specific 2-hydroxyacid dehydrogenase NAD-binding" evidence="3">
    <location>
        <begin position="119"/>
        <end position="193"/>
    </location>
</feature>
<sequence length="367" mass="40226">MPEHLLVTLPSPRLEDLLEKIRVARPDLKISFIRHEVYPTDAFFQRDMVIPDDILSDITALFTMGYVPKPAQAPRLRYIHFNVSGIDHVAHEEVFRDPNITITTSTGAPAIAVAEWVFGVLLAHYRQLFTFKEWQNNSTWGRLGANTPTSSLDGKRMGIVGYGTIGRQVARVAQALGIDVVVYTSKPRMTAAERRDNNSFVQSGSGDPDGTVPSQYFHGQTKADFQHFLSQDLDILVLALPLTPATRHLVGEDELRILNGKAGAYLVNVSRGAIVDRDVLLESLQKGAGNGGLQGAALDVTDPEPLPSDSELWTAPNIFISPHISSITPQTAGRSYAILAENLKRQARGENLLNVVKAPESSLSNTN</sequence>
<dbReference type="GO" id="GO:0051287">
    <property type="term" value="F:NAD binding"/>
    <property type="evidence" value="ECO:0007669"/>
    <property type="project" value="InterPro"/>
</dbReference>
<accession>A0A6N4SL23</accession>
<dbReference type="GO" id="GO:0016491">
    <property type="term" value="F:oxidoreductase activity"/>
    <property type="evidence" value="ECO:0007669"/>
    <property type="project" value="UniProtKB-KW"/>
</dbReference>
<keyword evidence="2" id="KW-0520">NAD</keyword>
<dbReference type="InterPro" id="IPR036291">
    <property type="entry name" value="NAD(P)-bd_dom_sf"/>
</dbReference>
<dbReference type="SUPFAM" id="SSF52283">
    <property type="entry name" value="Formate/glycerate dehydrogenase catalytic domain-like"/>
    <property type="match status" value="1"/>
</dbReference>
<organism evidence="4 5">
    <name type="scientific">Talaromyces pinophilus</name>
    <name type="common">Penicillium pinophilum</name>
    <dbReference type="NCBI Taxonomy" id="128442"/>
    <lineage>
        <taxon>Eukaryota</taxon>
        <taxon>Fungi</taxon>
        <taxon>Dikarya</taxon>
        <taxon>Ascomycota</taxon>
        <taxon>Pezizomycotina</taxon>
        <taxon>Eurotiomycetes</taxon>
        <taxon>Eurotiomycetidae</taxon>
        <taxon>Eurotiales</taxon>
        <taxon>Trichocomaceae</taxon>
        <taxon>Talaromyces</taxon>
        <taxon>Talaromyces sect. Talaromyces</taxon>
    </lineage>
</organism>
<protein>
    <recommendedName>
        <fullName evidence="3">D-isomer specific 2-hydroxyacid dehydrogenase NAD-binding domain-containing protein</fullName>
    </recommendedName>
</protein>
<keyword evidence="5" id="KW-1185">Reference proteome</keyword>
<dbReference type="Gene3D" id="3.40.50.720">
    <property type="entry name" value="NAD(P)-binding Rossmann-like Domain"/>
    <property type="match status" value="2"/>
</dbReference>
<comment type="caution">
    <text evidence="4">The sequence shown here is derived from an EMBL/GenBank/DDBJ whole genome shotgun (WGS) entry which is preliminary data.</text>
</comment>
<feature type="domain" description="D-isomer specific 2-hydroxyacid dehydrogenase NAD-binding" evidence="3">
    <location>
        <begin position="218"/>
        <end position="325"/>
    </location>
</feature>
<dbReference type="PANTHER" id="PTHR43333:SF1">
    <property type="entry name" value="D-ISOMER SPECIFIC 2-HYDROXYACID DEHYDROGENASE NAD-BINDING DOMAIN-CONTAINING PROTEIN"/>
    <property type="match status" value="1"/>
</dbReference>
<evidence type="ECO:0000256" key="1">
    <source>
        <dbReference type="ARBA" id="ARBA00023002"/>
    </source>
</evidence>
<name>A0A6N4SL23_TALPI</name>
<evidence type="ECO:0000313" key="4">
    <source>
        <dbReference type="EMBL" id="GAM40421.1"/>
    </source>
</evidence>
<keyword evidence="1" id="KW-0560">Oxidoreductase</keyword>
<dbReference type="InterPro" id="IPR006140">
    <property type="entry name" value="D-isomer_DH_NAD-bd"/>
</dbReference>
<dbReference type="EMBL" id="DF933835">
    <property type="protein sequence ID" value="GAM40421.1"/>
    <property type="molecule type" value="Genomic_DNA"/>
</dbReference>
<dbReference type="SUPFAM" id="SSF51735">
    <property type="entry name" value="NAD(P)-binding Rossmann-fold domains"/>
    <property type="match status" value="1"/>
</dbReference>
<dbReference type="AlphaFoldDB" id="A0A6N4SL23"/>
<evidence type="ECO:0000259" key="3">
    <source>
        <dbReference type="Pfam" id="PF02826"/>
    </source>
</evidence>